<dbReference type="Proteomes" id="UP001283341">
    <property type="component" value="Unassembled WGS sequence"/>
</dbReference>
<keyword evidence="6 12" id="KW-0482">Metalloprotease</keyword>
<dbReference type="InterPro" id="IPR007863">
    <property type="entry name" value="Peptidase_M16_C"/>
</dbReference>
<dbReference type="InterPro" id="IPR032632">
    <property type="entry name" value="Peptidase_M16_M"/>
</dbReference>
<evidence type="ECO:0000259" key="10">
    <source>
        <dbReference type="Pfam" id="PF16187"/>
    </source>
</evidence>
<dbReference type="Pfam" id="PF05193">
    <property type="entry name" value="Peptidase_M16_C"/>
    <property type="match status" value="1"/>
</dbReference>
<dbReference type="PANTHER" id="PTHR43690">
    <property type="entry name" value="NARDILYSIN"/>
    <property type="match status" value="1"/>
</dbReference>
<reference evidence="12" key="2">
    <citation type="submission" date="2023-06" db="EMBL/GenBank/DDBJ databases">
        <authorList>
            <consortium name="Lawrence Berkeley National Laboratory"/>
            <person name="Haridas S."/>
            <person name="Hensen N."/>
            <person name="Bonometti L."/>
            <person name="Westerberg I."/>
            <person name="Brannstrom I.O."/>
            <person name="Guillou S."/>
            <person name="Cros-Aarteil S."/>
            <person name="Calhoun S."/>
            <person name="Kuo A."/>
            <person name="Mondo S."/>
            <person name="Pangilinan J."/>
            <person name="Riley R."/>
            <person name="Labutti K."/>
            <person name="Andreopoulos B."/>
            <person name="Lipzen A."/>
            <person name="Chen C."/>
            <person name="Yanf M."/>
            <person name="Daum C."/>
            <person name="Ng V."/>
            <person name="Clum A."/>
            <person name="Steindorff A."/>
            <person name="Ohm R."/>
            <person name="Martin F."/>
            <person name="Silar P."/>
            <person name="Natvig D."/>
            <person name="Lalanne C."/>
            <person name="Gautier V."/>
            <person name="Ament-Velasquez S.L."/>
            <person name="Kruys A."/>
            <person name="Hutchinson M.I."/>
            <person name="Powell A.J."/>
            <person name="Barry K."/>
            <person name="Miller A.N."/>
            <person name="Grigoriev I.V."/>
            <person name="Debuchy R."/>
            <person name="Gladieux P."/>
            <person name="Thoren M.H."/>
            <person name="Johannesson H."/>
        </authorList>
    </citation>
    <scope>NUCLEOTIDE SEQUENCE</scope>
    <source>
        <strain evidence="12">CBS 118394</strain>
    </source>
</reference>
<dbReference type="EMBL" id="JAUEDM010000005">
    <property type="protein sequence ID" value="KAK3316094.1"/>
    <property type="molecule type" value="Genomic_DNA"/>
</dbReference>
<comment type="similarity">
    <text evidence="1">Belongs to the peptidase M16 family.</text>
</comment>
<dbReference type="Pfam" id="PF16187">
    <property type="entry name" value="Peptidase_M16_M"/>
    <property type="match status" value="1"/>
</dbReference>
<keyword evidence="7" id="KW-0175">Coiled coil</keyword>
<feature type="domain" description="Peptidase M16 middle/third" evidence="10">
    <location>
        <begin position="356"/>
        <end position="584"/>
    </location>
</feature>
<dbReference type="InterPro" id="IPR011765">
    <property type="entry name" value="Pept_M16_N"/>
</dbReference>
<evidence type="ECO:0000256" key="7">
    <source>
        <dbReference type="SAM" id="Coils"/>
    </source>
</evidence>
<feature type="domain" description="Peptidase M16 C-terminal" evidence="9">
    <location>
        <begin position="174"/>
        <end position="292"/>
    </location>
</feature>
<feature type="domain" description="Coenzyme PQQ synthesis protein F-like C-terminal lobe" evidence="11">
    <location>
        <begin position="695"/>
        <end position="789"/>
    </location>
</feature>
<protein>
    <submittedName>
        <fullName evidence="12">Metalloprotease</fullName>
    </submittedName>
</protein>
<evidence type="ECO:0000256" key="3">
    <source>
        <dbReference type="ARBA" id="ARBA00022723"/>
    </source>
</evidence>
<dbReference type="GO" id="GO:0046872">
    <property type="term" value="F:metal ion binding"/>
    <property type="evidence" value="ECO:0007669"/>
    <property type="project" value="UniProtKB-KW"/>
</dbReference>
<evidence type="ECO:0000313" key="13">
    <source>
        <dbReference type="Proteomes" id="UP001283341"/>
    </source>
</evidence>
<reference evidence="12" key="1">
    <citation type="journal article" date="2023" name="Mol. Phylogenet. Evol.">
        <title>Genome-scale phylogeny and comparative genomics of the fungal order Sordariales.</title>
        <authorList>
            <person name="Hensen N."/>
            <person name="Bonometti L."/>
            <person name="Westerberg I."/>
            <person name="Brannstrom I.O."/>
            <person name="Guillou S."/>
            <person name="Cros-Aarteil S."/>
            <person name="Calhoun S."/>
            <person name="Haridas S."/>
            <person name="Kuo A."/>
            <person name="Mondo S."/>
            <person name="Pangilinan J."/>
            <person name="Riley R."/>
            <person name="LaButti K."/>
            <person name="Andreopoulos B."/>
            <person name="Lipzen A."/>
            <person name="Chen C."/>
            <person name="Yan M."/>
            <person name="Daum C."/>
            <person name="Ng V."/>
            <person name="Clum A."/>
            <person name="Steindorff A."/>
            <person name="Ohm R.A."/>
            <person name="Martin F."/>
            <person name="Silar P."/>
            <person name="Natvig D.O."/>
            <person name="Lalanne C."/>
            <person name="Gautier V."/>
            <person name="Ament-Velasquez S.L."/>
            <person name="Kruys A."/>
            <person name="Hutchinson M.I."/>
            <person name="Powell A.J."/>
            <person name="Barry K."/>
            <person name="Miller A.N."/>
            <person name="Grigoriev I.V."/>
            <person name="Debuchy R."/>
            <person name="Gladieux P."/>
            <person name="Hiltunen Thoren M."/>
            <person name="Johannesson H."/>
        </authorList>
    </citation>
    <scope>NUCLEOTIDE SEQUENCE</scope>
    <source>
        <strain evidence="12">CBS 118394</strain>
    </source>
</reference>
<keyword evidence="4" id="KW-0378">Hydrolase</keyword>
<dbReference type="InterPro" id="IPR011249">
    <property type="entry name" value="Metalloenz_LuxS/M16"/>
</dbReference>
<accession>A0AAE0I0M1</accession>
<dbReference type="GO" id="GO:0004222">
    <property type="term" value="F:metalloendopeptidase activity"/>
    <property type="evidence" value="ECO:0007669"/>
    <property type="project" value="TreeGrafter"/>
</dbReference>
<dbReference type="Pfam" id="PF22456">
    <property type="entry name" value="PqqF-like_C_4"/>
    <property type="match status" value="1"/>
</dbReference>
<organism evidence="12 13">
    <name type="scientific">Apodospora peruviana</name>
    <dbReference type="NCBI Taxonomy" id="516989"/>
    <lineage>
        <taxon>Eukaryota</taxon>
        <taxon>Fungi</taxon>
        <taxon>Dikarya</taxon>
        <taxon>Ascomycota</taxon>
        <taxon>Pezizomycotina</taxon>
        <taxon>Sordariomycetes</taxon>
        <taxon>Sordariomycetidae</taxon>
        <taxon>Sordariales</taxon>
        <taxon>Lasiosphaeriaceae</taxon>
        <taxon>Apodospora</taxon>
    </lineage>
</organism>
<comment type="caution">
    <text evidence="12">The sequence shown here is derived from an EMBL/GenBank/DDBJ whole genome shotgun (WGS) entry which is preliminary data.</text>
</comment>
<dbReference type="GO" id="GO:0005739">
    <property type="term" value="C:mitochondrion"/>
    <property type="evidence" value="ECO:0007669"/>
    <property type="project" value="TreeGrafter"/>
</dbReference>
<evidence type="ECO:0000256" key="4">
    <source>
        <dbReference type="ARBA" id="ARBA00022801"/>
    </source>
</evidence>
<keyword evidence="5" id="KW-0862">Zinc</keyword>
<keyword evidence="2" id="KW-0645">Protease</keyword>
<feature type="domain" description="Peptidase M16 N-terminal" evidence="8">
    <location>
        <begin position="26"/>
        <end position="144"/>
    </location>
</feature>
<evidence type="ECO:0000256" key="6">
    <source>
        <dbReference type="ARBA" id="ARBA00023049"/>
    </source>
</evidence>
<dbReference type="SUPFAM" id="SSF63411">
    <property type="entry name" value="LuxS/MPP-like metallohydrolase"/>
    <property type="match status" value="4"/>
</dbReference>
<dbReference type="GO" id="GO:0005829">
    <property type="term" value="C:cytosol"/>
    <property type="evidence" value="ECO:0007669"/>
    <property type="project" value="TreeGrafter"/>
</dbReference>
<evidence type="ECO:0000256" key="5">
    <source>
        <dbReference type="ARBA" id="ARBA00022833"/>
    </source>
</evidence>
<dbReference type="PANTHER" id="PTHR43690:SF18">
    <property type="entry name" value="INSULIN-DEGRADING ENZYME-RELATED"/>
    <property type="match status" value="1"/>
</dbReference>
<gene>
    <name evidence="12" type="ORF">B0H66DRAFT_582887</name>
</gene>
<dbReference type="InterPro" id="IPR050626">
    <property type="entry name" value="Peptidase_M16"/>
</dbReference>
<dbReference type="GO" id="GO:0043171">
    <property type="term" value="P:peptide catabolic process"/>
    <property type="evidence" value="ECO:0007669"/>
    <property type="project" value="TreeGrafter"/>
</dbReference>
<name>A0AAE0I0M1_9PEZI</name>
<keyword evidence="3" id="KW-0479">Metal-binding</keyword>
<feature type="coiled-coil region" evidence="7">
    <location>
        <begin position="770"/>
        <end position="800"/>
    </location>
</feature>
<dbReference type="Pfam" id="PF00675">
    <property type="entry name" value="Peptidase_M16"/>
    <property type="match status" value="1"/>
</dbReference>
<proteinExistence type="inferred from homology"/>
<sequence length="925" mass="104621">MENEGSRTGTPFHGKWSTDITCKTLVLLIQDPDTDKAAAAMDFNVGSLSDPEDIPGTAHAVEHFCFMGTKKRYSEYLANPNSSSVGVVAVKIPLHGALDGFAQFFVQPLFLADTLDRELGAMDSEYKQTRQSDSWRLEQVARSTSSGKHPYHKFAASSYQCLSEEPASRGVDIRKRFMGFYEAHYSANRMRLSPGELESWVQELFADVPNKNLPRPRRGDDDDYFPAFDEPQLATQVFVKPVMDHRLLNIDFAYPGEEHLLASQPSRCLSHLIGHEGPGSLLVYLKAMGLAEWLWAEASARCVRGMRQYREVLVIPFQYIAMLKDELNPQPPAWISDEMRPHAEPLFAARVPAQPNSLIRKFDPENILSGLSYLRPDNFRFFEKWHDTDYKMEKIPQDFMQQLWAATGADPKNRPEELRSPSVNEFLPQRLHPTRHPTLIRHDDNVRVWWKKDDQFWVPKANIRLLLRSPVASLTPLNAVMTRLYVELVLDSLRKYAYNAEIAGLRYSLSESVRGLNLEFNGFSDKDVLRGLRHLDVKQDQLEVAKERVRKASANFDFRDPHRQINIFSRMLISDRSWAPFQKLGELAGVTVEDMHLYVPHLLRQMHVELLVHGNLDKEEALQMADLVKSTKLSQQFPESQWQPRRAIALPSGSHYLYERVLWNLPDNVNNCLEYILSIGSSSSPSERAKLLPFGQIAKEPCFDALRTKEQLGYIVDSDVGFYTTVGTWPILVQSERGRKYLKERCDAFLVKLGEDLRKMTDGTFEEHKVGLINQRLEKLNNLEQETERETFDFEQAQHDVETLQVLSKNDMPKFFDQYIHPSSATRAKLSMHLIAQTTKSCSKAAASVKVEEDGAGAAAAAVINGHHDNMGSSALSSSTKNPAPVVVQDVSTWKAALPLSTAPNPVKGLGQFAVPNLLGTAGTA</sequence>
<evidence type="ECO:0000259" key="11">
    <source>
        <dbReference type="Pfam" id="PF22456"/>
    </source>
</evidence>
<keyword evidence="13" id="KW-1185">Reference proteome</keyword>
<evidence type="ECO:0000259" key="9">
    <source>
        <dbReference type="Pfam" id="PF05193"/>
    </source>
</evidence>
<dbReference type="Gene3D" id="3.30.830.10">
    <property type="entry name" value="Metalloenzyme, LuxS/M16 peptidase-like"/>
    <property type="match status" value="4"/>
</dbReference>
<evidence type="ECO:0000313" key="12">
    <source>
        <dbReference type="EMBL" id="KAK3316094.1"/>
    </source>
</evidence>
<evidence type="ECO:0000259" key="8">
    <source>
        <dbReference type="Pfam" id="PF00675"/>
    </source>
</evidence>
<dbReference type="GO" id="GO:0051603">
    <property type="term" value="P:proteolysis involved in protein catabolic process"/>
    <property type="evidence" value="ECO:0007669"/>
    <property type="project" value="TreeGrafter"/>
</dbReference>
<dbReference type="InterPro" id="IPR054734">
    <property type="entry name" value="PqqF-like_C_4"/>
</dbReference>
<evidence type="ECO:0000256" key="2">
    <source>
        <dbReference type="ARBA" id="ARBA00022670"/>
    </source>
</evidence>
<evidence type="ECO:0000256" key="1">
    <source>
        <dbReference type="ARBA" id="ARBA00007261"/>
    </source>
</evidence>
<dbReference type="AlphaFoldDB" id="A0AAE0I0M1"/>